<proteinExistence type="inferred from homology"/>
<dbReference type="InterPro" id="IPR006016">
    <property type="entry name" value="UspA"/>
</dbReference>
<comment type="similarity">
    <text evidence="1">Belongs to the universal stress protein A family.</text>
</comment>
<dbReference type="PANTHER" id="PTHR46553">
    <property type="entry name" value="ADENINE NUCLEOTIDE ALPHA HYDROLASES-LIKE SUPERFAMILY PROTEIN"/>
    <property type="match status" value="1"/>
</dbReference>
<dbReference type="InterPro" id="IPR014729">
    <property type="entry name" value="Rossmann-like_a/b/a_fold"/>
</dbReference>
<sequence>MARQPDGRIVVGVDGSPLSRAAVHWAARVAGLTGGPLEAVAVWDFPSVYGEHGLVLPALDGFGPERRAAEILDETLAGCATALDVRRRLSAGAPGPALVAAAEGAALLVLGSRGRSAPPGAALGTVSQYCVHHAPCTVVIVRD</sequence>
<evidence type="ECO:0000313" key="3">
    <source>
        <dbReference type="EMBL" id="MQS13704.1"/>
    </source>
</evidence>
<dbReference type="SUPFAM" id="SSF52402">
    <property type="entry name" value="Adenine nucleotide alpha hydrolases-like"/>
    <property type="match status" value="1"/>
</dbReference>
<dbReference type="CDD" id="cd00293">
    <property type="entry name" value="USP-like"/>
    <property type="match status" value="1"/>
</dbReference>
<keyword evidence="4" id="KW-1185">Reference proteome</keyword>
<dbReference type="RefSeq" id="WP_153462121.1">
    <property type="nucleotide sequence ID" value="NZ_WBOF01000001.1"/>
</dbReference>
<feature type="domain" description="UspA" evidence="2">
    <location>
        <begin position="8"/>
        <end position="142"/>
    </location>
</feature>
<dbReference type="EMBL" id="WBOF01000001">
    <property type="protein sequence ID" value="MQS13704.1"/>
    <property type="molecule type" value="Genomic_DNA"/>
</dbReference>
<accession>A0A6N7KUM9</accession>
<organism evidence="3 4">
    <name type="scientific">Streptomyces kaniharaensis</name>
    <dbReference type="NCBI Taxonomy" id="212423"/>
    <lineage>
        <taxon>Bacteria</taxon>
        <taxon>Bacillati</taxon>
        <taxon>Actinomycetota</taxon>
        <taxon>Actinomycetes</taxon>
        <taxon>Kitasatosporales</taxon>
        <taxon>Streptomycetaceae</taxon>
        <taxon>Streptomyces</taxon>
    </lineage>
</organism>
<dbReference type="Pfam" id="PF00582">
    <property type="entry name" value="Usp"/>
    <property type="match status" value="1"/>
</dbReference>
<evidence type="ECO:0000313" key="4">
    <source>
        <dbReference type="Proteomes" id="UP000450000"/>
    </source>
</evidence>
<dbReference type="Gene3D" id="3.40.50.620">
    <property type="entry name" value="HUPs"/>
    <property type="match status" value="1"/>
</dbReference>
<name>A0A6N7KUM9_9ACTN</name>
<dbReference type="OrthoDB" id="6174426at2"/>
<evidence type="ECO:0000259" key="2">
    <source>
        <dbReference type="Pfam" id="PF00582"/>
    </source>
</evidence>
<dbReference type="InterPro" id="IPR006015">
    <property type="entry name" value="Universal_stress_UspA"/>
</dbReference>
<comment type="caution">
    <text evidence="3">The sequence shown here is derived from an EMBL/GenBank/DDBJ whole genome shotgun (WGS) entry which is preliminary data.</text>
</comment>
<dbReference type="PRINTS" id="PR01438">
    <property type="entry name" value="UNVRSLSTRESS"/>
</dbReference>
<dbReference type="Proteomes" id="UP000450000">
    <property type="component" value="Unassembled WGS sequence"/>
</dbReference>
<dbReference type="PANTHER" id="PTHR46553:SF3">
    <property type="entry name" value="ADENINE NUCLEOTIDE ALPHA HYDROLASES-LIKE SUPERFAMILY PROTEIN"/>
    <property type="match status" value="1"/>
</dbReference>
<protein>
    <submittedName>
        <fullName evidence="3">Universal stress protein</fullName>
    </submittedName>
</protein>
<evidence type="ECO:0000256" key="1">
    <source>
        <dbReference type="ARBA" id="ARBA00008791"/>
    </source>
</evidence>
<gene>
    <name evidence="3" type="ORF">F7Q99_15860</name>
</gene>
<reference evidence="3 4" key="1">
    <citation type="submission" date="2019-09" db="EMBL/GenBank/DDBJ databases">
        <title>Genome Sequences of Streptomyces kaniharaensis ATCC 21070.</title>
        <authorList>
            <person name="Zhu W."/>
            <person name="De Crecy-Lagard V."/>
            <person name="Richards N.G."/>
        </authorList>
    </citation>
    <scope>NUCLEOTIDE SEQUENCE [LARGE SCALE GENOMIC DNA]</scope>
    <source>
        <strain evidence="3 4">SF-557</strain>
    </source>
</reference>
<dbReference type="AlphaFoldDB" id="A0A6N7KUM9"/>